<dbReference type="EMBL" id="BBMS01000045">
    <property type="protein sequence ID" value="GAL28550.1"/>
    <property type="molecule type" value="Genomic_DNA"/>
</dbReference>
<gene>
    <name evidence="2" type="ORF">JCM19239_3227</name>
</gene>
<keyword evidence="3" id="KW-1185">Reference proteome</keyword>
<sequence>MKYQARLEDSVKQLSSVLEEQKQLLAEHKANQNYAERLQNILTPTDELTTKGDDFISAAAKLLT</sequence>
<accession>A0ABQ0JJQ0</accession>
<comment type="caution">
    <text evidence="2">The sequence shown here is derived from an EMBL/GenBank/DDBJ whole genome shotgun (WGS) entry which is preliminary data.</text>
</comment>
<keyword evidence="2" id="KW-0456">Lyase</keyword>
<organism evidence="2 3">
    <name type="scientific">Vibrio variabilis</name>
    <dbReference type="NCBI Taxonomy" id="990271"/>
    <lineage>
        <taxon>Bacteria</taxon>
        <taxon>Pseudomonadati</taxon>
        <taxon>Pseudomonadota</taxon>
        <taxon>Gammaproteobacteria</taxon>
        <taxon>Vibrionales</taxon>
        <taxon>Vibrionaceae</taxon>
        <taxon>Vibrio</taxon>
    </lineage>
</organism>
<dbReference type="Proteomes" id="UP000029223">
    <property type="component" value="Unassembled WGS sequence"/>
</dbReference>
<feature type="coiled-coil region" evidence="1">
    <location>
        <begin position="4"/>
        <end position="31"/>
    </location>
</feature>
<dbReference type="EC" id="4.1.1.20" evidence="2"/>
<reference evidence="3" key="1">
    <citation type="submission" date="2014-09" db="EMBL/GenBank/DDBJ databases">
        <title>Vibrio variabilis JCM 19239. (C206) whole genome shotgun sequence.</title>
        <authorList>
            <person name="Sawabe T."/>
            <person name="Meirelles P."/>
            <person name="Nakanishi M."/>
            <person name="Sayaka M."/>
            <person name="Hattori M."/>
            <person name="Ohkuma M."/>
        </authorList>
    </citation>
    <scope>NUCLEOTIDE SEQUENCE [LARGE SCALE GENOMIC DNA]</scope>
    <source>
        <strain evidence="3">JCM 19239</strain>
    </source>
</reference>
<evidence type="ECO:0000313" key="2">
    <source>
        <dbReference type="EMBL" id="GAL28550.1"/>
    </source>
</evidence>
<dbReference type="GO" id="GO:0008836">
    <property type="term" value="F:diaminopimelate decarboxylase activity"/>
    <property type="evidence" value="ECO:0007669"/>
    <property type="project" value="UniProtKB-EC"/>
</dbReference>
<name>A0ABQ0JJQ0_9VIBR</name>
<proteinExistence type="predicted"/>
<keyword evidence="1" id="KW-0175">Coiled coil</keyword>
<evidence type="ECO:0000256" key="1">
    <source>
        <dbReference type="SAM" id="Coils"/>
    </source>
</evidence>
<evidence type="ECO:0000313" key="3">
    <source>
        <dbReference type="Proteomes" id="UP000029223"/>
    </source>
</evidence>
<protein>
    <submittedName>
        <fullName evidence="2">Diaminopimelate decarboxylase</fullName>
        <ecNumber evidence="2">4.1.1.20</ecNumber>
    </submittedName>
</protein>